<accession>A0ABP7FCT5</accession>
<dbReference type="EMBL" id="BAABDT010000003">
    <property type="protein sequence ID" value="GAA3736503.1"/>
    <property type="molecule type" value="Genomic_DNA"/>
</dbReference>
<evidence type="ECO:0000313" key="2">
    <source>
        <dbReference type="EMBL" id="GAA3736503.1"/>
    </source>
</evidence>
<name>A0ABP7FCT5_9FLAO</name>
<evidence type="ECO:0000313" key="3">
    <source>
        <dbReference type="Proteomes" id="UP001501367"/>
    </source>
</evidence>
<feature type="domain" description="Exostosin GT47" evidence="1">
    <location>
        <begin position="188"/>
        <end position="295"/>
    </location>
</feature>
<dbReference type="RefSeq" id="WP_278020453.1">
    <property type="nucleotide sequence ID" value="NZ_BAABDT010000003.1"/>
</dbReference>
<gene>
    <name evidence="2" type="ORF">GCM10022422_19500</name>
</gene>
<keyword evidence="3" id="KW-1185">Reference proteome</keyword>
<dbReference type="InterPro" id="IPR040911">
    <property type="entry name" value="Exostosin_GT47"/>
</dbReference>
<comment type="caution">
    <text evidence="2">The sequence shown here is derived from an EMBL/GenBank/DDBJ whole genome shotgun (WGS) entry which is preliminary data.</text>
</comment>
<evidence type="ECO:0000259" key="1">
    <source>
        <dbReference type="Pfam" id="PF03016"/>
    </source>
</evidence>
<dbReference type="Proteomes" id="UP001501367">
    <property type="component" value="Unassembled WGS sequence"/>
</dbReference>
<organism evidence="2 3">
    <name type="scientific">Flavobacterium ginsengisoli</name>
    <dbReference type="NCBI Taxonomy" id="871694"/>
    <lineage>
        <taxon>Bacteria</taxon>
        <taxon>Pseudomonadati</taxon>
        <taxon>Bacteroidota</taxon>
        <taxon>Flavobacteriia</taxon>
        <taxon>Flavobacteriales</taxon>
        <taxon>Flavobacteriaceae</taxon>
        <taxon>Flavobacterium</taxon>
    </lineage>
</organism>
<dbReference type="InterPro" id="IPR004263">
    <property type="entry name" value="Exostosin"/>
</dbReference>
<proteinExistence type="predicted"/>
<dbReference type="PANTHER" id="PTHR11062">
    <property type="entry name" value="EXOSTOSIN HEPARAN SULFATE GLYCOSYLTRANSFERASE -RELATED"/>
    <property type="match status" value="1"/>
</dbReference>
<protein>
    <recommendedName>
        <fullName evidence="1">Exostosin GT47 domain-containing protein</fullName>
    </recommendedName>
</protein>
<sequence>MVKIYTEHSFLNADNRKIIFPLLFDLVYLPNDKARSNFNLTDSILEADVAIFPVDIISFLRKDKSNFFENWISKVSEYKVPIWIYAAGDFGLTFKNDNVLTFRLGGFNSKLSNNSCIIPCFVNDPYDRILKNDFFVLSKSEKPNIGFVGNANGSFSKLIKEFILYLRRNVINRKFKFPEDYHPFYPAGKNRHKLLQKIQKEDKIESNFIFRDKYLGGNKDKSIKEKTTLEFFKNIQDNLYTFCLRGNGNFSVRFYEALIMGRIPVLIDTDVRLPLVNSIDWTKHCVVVSKDSIIQDLLDFHLSKPDEEIRKIQENNRKLVLEKLNRVDYFIQISKLYLKK</sequence>
<reference evidence="3" key="1">
    <citation type="journal article" date="2019" name="Int. J. Syst. Evol. Microbiol.">
        <title>The Global Catalogue of Microorganisms (GCM) 10K type strain sequencing project: providing services to taxonomists for standard genome sequencing and annotation.</title>
        <authorList>
            <consortium name="The Broad Institute Genomics Platform"/>
            <consortium name="The Broad Institute Genome Sequencing Center for Infectious Disease"/>
            <person name="Wu L."/>
            <person name="Ma J."/>
        </authorList>
    </citation>
    <scope>NUCLEOTIDE SEQUENCE [LARGE SCALE GENOMIC DNA]</scope>
    <source>
        <strain evidence="3">JCM 17336</strain>
    </source>
</reference>
<dbReference type="Pfam" id="PF03016">
    <property type="entry name" value="Exostosin_GT47"/>
    <property type="match status" value="1"/>
</dbReference>